<evidence type="ECO:0000256" key="1">
    <source>
        <dbReference type="ARBA" id="ARBA00000077"/>
    </source>
</evidence>
<evidence type="ECO:0000256" key="4">
    <source>
        <dbReference type="ARBA" id="ARBA00022722"/>
    </source>
</evidence>
<keyword evidence="9" id="KW-1185">Reference proteome</keyword>
<dbReference type="InParanoid" id="A0A6P7Y5B9"/>
<feature type="domain" description="RNase H type-1" evidence="8">
    <location>
        <begin position="1"/>
        <end position="152"/>
    </location>
</feature>
<accession>A0A6P7Y5B9</accession>
<keyword evidence="6" id="KW-0255">Endonuclease</keyword>
<dbReference type="GO" id="GO:0043137">
    <property type="term" value="P:DNA replication, removal of RNA primer"/>
    <property type="evidence" value="ECO:0007669"/>
    <property type="project" value="TreeGrafter"/>
</dbReference>
<dbReference type="InterPro" id="IPR050092">
    <property type="entry name" value="RNase_H"/>
</dbReference>
<dbReference type="Gene3D" id="3.30.420.10">
    <property type="entry name" value="Ribonuclease H-like superfamily/Ribonuclease H"/>
    <property type="match status" value="1"/>
</dbReference>
<dbReference type="RefSeq" id="XP_030058305.1">
    <property type="nucleotide sequence ID" value="XM_030202445.1"/>
</dbReference>
<dbReference type="Proteomes" id="UP000515156">
    <property type="component" value="Chromosome 4"/>
</dbReference>
<evidence type="ECO:0000313" key="9">
    <source>
        <dbReference type="Proteomes" id="UP000515156"/>
    </source>
</evidence>
<evidence type="ECO:0000256" key="2">
    <source>
        <dbReference type="ARBA" id="ARBA00005300"/>
    </source>
</evidence>
<evidence type="ECO:0000256" key="5">
    <source>
        <dbReference type="ARBA" id="ARBA00022723"/>
    </source>
</evidence>
<dbReference type="CDD" id="cd09280">
    <property type="entry name" value="RNase_HI_eukaryote_like"/>
    <property type="match status" value="1"/>
</dbReference>
<keyword evidence="4" id="KW-0540">Nuclease</keyword>
<proteinExistence type="inferred from homology"/>
<dbReference type="InterPro" id="IPR036397">
    <property type="entry name" value="RNaseH_sf"/>
</dbReference>
<dbReference type="GO" id="GO:0004523">
    <property type="term" value="F:RNA-DNA hybrid ribonuclease activity"/>
    <property type="evidence" value="ECO:0007669"/>
    <property type="project" value="UniProtKB-EC"/>
</dbReference>
<protein>
    <recommendedName>
        <fullName evidence="3">ribonuclease H</fullName>
        <ecNumber evidence="3">3.1.26.4</ecNumber>
    </recommendedName>
</protein>
<dbReference type="PROSITE" id="PS50879">
    <property type="entry name" value="RNASE_H_1"/>
    <property type="match status" value="1"/>
</dbReference>
<dbReference type="GO" id="GO:0003676">
    <property type="term" value="F:nucleic acid binding"/>
    <property type="evidence" value="ECO:0007669"/>
    <property type="project" value="InterPro"/>
</dbReference>
<comment type="catalytic activity">
    <reaction evidence="1">
        <text>Endonucleolytic cleavage to 5'-phosphomonoester.</text>
        <dbReference type="EC" id="3.1.26.4"/>
    </reaction>
</comment>
<evidence type="ECO:0000256" key="7">
    <source>
        <dbReference type="ARBA" id="ARBA00022801"/>
    </source>
</evidence>
<dbReference type="SUPFAM" id="SSF53098">
    <property type="entry name" value="Ribonuclease H-like"/>
    <property type="match status" value="1"/>
</dbReference>
<dbReference type="KEGG" id="muo:115469652"/>
<dbReference type="InterPro" id="IPR012337">
    <property type="entry name" value="RNaseH-like_sf"/>
</dbReference>
<evidence type="ECO:0000313" key="10">
    <source>
        <dbReference type="RefSeq" id="XP_030058305.1"/>
    </source>
</evidence>
<gene>
    <name evidence="10" type="primary">LOC115469652</name>
</gene>
<comment type="similarity">
    <text evidence="2">Belongs to the RNase H family.</text>
</comment>
<evidence type="ECO:0000256" key="3">
    <source>
        <dbReference type="ARBA" id="ARBA00012180"/>
    </source>
</evidence>
<dbReference type="GeneID" id="115469652"/>
<organism evidence="9 10">
    <name type="scientific">Microcaecilia unicolor</name>
    <dbReference type="NCBI Taxonomy" id="1415580"/>
    <lineage>
        <taxon>Eukaryota</taxon>
        <taxon>Metazoa</taxon>
        <taxon>Chordata</taxon>
        <taxon>Craniata</taxon>
        <taxon>Vertebrata</taxon>
        <taxon>Euteleostomi</taxon>
        <taxon>Amphibia</taxon>
        <taxon>Gymnophiona</taxon>
        <taxon>Siphonopidae</taxon>
        <taxon>Microcaecilia</taxon>
    </lineage>
</organism>
<keyword evidence="7" id="KW-0378">Hydrolase</keyword>
<dbReference type="EC" id="3.1.26.4" evidence="3"/>
<dbReference type="GO" id="GO:0046872">
    <property type="term" value="F:metal ion binding"/>
    <property type="evidence" value="ECO:0007669"/>
    <property type="project" value="UniProtKB-KW"/>
</dbReference>
<name>A0A6P7Y5B9_9AMPH</name>
<dbReference type="PANTHER" id="PTHR10642:SF26">
    <property type="entry name" value="RIBONUCLEASE H1"/>
    <property type="match status" value="1"/>
</dbReference>
<dbReference type="AlphaFoldDB" id="A0A6P7Y5B9"/>
<evidence type="ECO:0000256" key="6">
    <source>
        <dbReference type="ARBA" id="ARBA00022759"/>
    </source>
</evidence>
<dbReference type="InterPro" id="IPR002156">
    <property type="entry name" value="RNaseH_domain"/>
</dbReference>
<reference evidence="10" key="1">
    <citation type="submission" date="2025-08" db="UniProtKB">
        <authorList>
            <consortium name="RefSeq"/>
        </authorList>
    </citation>
    <scope>IDENTIFICATION</scope>
</reference>
<dbReference type="PANTHER" id="PTHR10642">
    <property type="entry name" value="RIBONUCLEASE H1"/>
    <property type="match status" value="1"/>
</dbReference>
<dbReference type="Pfam" id="PF00075">
    <property type="entry name" value="RNase_H"/>
    <property type="match status" value="1"/>
</dbReference>
<evidence type="ECO:0000259" key="8">
    <source>
        <dbReference type="PROSITE" id="PS50879"/>
    </source>
</evidence>
<keyword evidence="5" id="KW-0479">Metal-binding</keyword>
<sequence>MPKVYVDGCAYRRDTDHELVAGVGVVWNPTVPEETLKHSLGSQTNQYAEIAAALVAVQSAVQKGIRELVICTDSDYVRQNFVSHLPNWKQNNMLNSKGKPVHHGSLILALDRLVWDHDMTIYWKKVKGHAKVDSPDKIGNDLADQLAKEGALTGEPWRFSEPETLAVHAVT</sequence>
<dbReference type="OrthoDB" id="10047254at2759"/>